<accession>A0A1G1KXY6</accession>
<organism evidence="1 2">
    <name type="scientific">Candidatus Danuiimicrobium aquiferis</name>
    <dbReference type="NCBI Taxonomy" id="1801832"/>
    <lineage>
        <taxon>Bacteria</taxon>
        <taxon>Pseudomonadati</taxon>
        <taxon>Candidatus Omnitrophota</taxon>
        <taxon>Candidatus Danuiimicrobium</taxon>
    </lineage>
</organism>
<reference evidence="1 2" key="1">
    <citation type="journal article" date="2016" name="Nat. Commun.">
        <title>Thousands of microbial genomes shed light on interconnected biogeochemical processes in an aquifer system.</title>
        <authorList>
            <person name="Anantharaman K."/>
            <person name="Brown C.T."/>
            <person name="Hug L.A."/>
            <person name="Sharon I."/>
            <person name="Castelle C.J."/>
            <person name="Probst A.J."/>
            <person name="Thomas B.C."/>
            <person name="Singh A."/>
            <person name="Wilkins M.J."/>
            <person name="Karaoz U."/>
            <person name="Brodie E.L."/>
            <person name="Williams K.H."/>
            <person name="Hubbard S.S."/>
            <person name="Banfield J.F."/>
        </authorList>
    </citation>
    <scope>NUCLEOTIDE SEQUENCE [LARGE SCALE GENOMIC DNA]</scope>
</reference>
<name>A0A1G1KXY6_9BACT</name>
<dbReference type="Proteomes" id="UP000178187">
    <property type="component" value="Unassembled WGS sequence"/>
</dbReference>
<gene>
    <name evidence="1" type="ORF">A3G33_08120</name>
</gene>
<evidence type="ECO:0000313" key="2">
    <source>
        <dbReference type="Proteomes" id="UP000178187"/>
    </source>
</evidence>
<evidence type="ECO:0000313" key="1">
    <source>
        <dbReference type="EMBL" id="OGW97768.1"/>
    </source>
</evidence>
<dbReference type="EMBL" id="MHFR01000039">
    <property type="protein sequence ID" value="OGW97768.1"/>
    <property type="molecule type" value="Genomic_DNA"/>
</dbReference>
<dbReference type="AlphaFoldDB" id="A0A1G1KXY6"/>
<sequence>MDTNFDNELEEAIDESVNEIDLVKILEGIKLRNEIYETPEEKTKDPYARVIQEMICSLIQFNIEFTRTVITKLKNRAQI</sequence>
<protein>
    <submittedName>
        <fullName evidence="1">Uncharacterized protein</fullName>
    </submittedName>
</protein>
<proteinExistence type="predicted"/>
<comment type="caution">
    <text evidence="1">The sequence shown here is derived from an EMBL/GenBank/DDBJ whole genome shotgun (WGS) entry which is preliminary data.</text>
</comment>